<comment type="caution">
    <text evidence="2">The sequence shown here is derived from an EMBL/GenBank/DDBJ whole genome shotgun (WGS) entry which is preliminary data.</text>
</comment>
<name>A0AAN7R241_TRANT</name>
<sequence length="283" mass="31422">MEMGLSSGESMNAAATLIKRAEVDTRAPFRSVREAVSLFADRVLAGEVYAHSPKDKDKYVSPVHNGVEANSCSGGALPGEGEEGDVSAELEETRQSLLKVREEGLLMESRLSYLKEELERTKQELLQLKTNITDFSSSPSPSPLKHPTTEEEEEEEEEECDEVVEHVKFIEDRLTNRFGSQKCQDSSPHGTTAINNGVNNSFDKAEFQKKSYMTFASPPSVAHQVKVVSECDSILQRHPSLRQEAEKKKKKHLIPLIGAIFSRNKKHSEAGHQLSSSSPRVLN</sequence>
<evidence type="ECO:0000313" key="2">
    <source>
        <dbReference type="EMBL" id="KAK4786887.1"/>
    </source>
</evidence>
<keyword evidence="3" id="KW-1185">Reference proteome</keyword>
<feature type="region of interest" description="Disordered" evidence="1">
    <location>
        <begin position="131"/>
        <end position="159"/>
    </location>
</feature>
<proteinExistence type="predicted"/>
<dbReference type="EMBL" id="JAXQNO010000012">
    <property type="protein sequence ID" value="KAK4786887.1"/>
    <property type="molecule type" value="Genomic_DNA"/>
</dbReference>
<reference evidence="2 3" key="1">
    <citation type="journal article" date="2023" name="Hortic Res">
        <title>Pangenome of water caltrop reveals structural variations and asymmetric subgenome divergence after allopolyploidization.</title>
        <authorList>
            <person name="Zhang X."/>
            <person name="Chen Y."/>
            <person name="Wang L."/>
            <person name="Yuan Y."/>
            <person name="Fang M."/>
            <person name="Shi L."/>
            <person name="Lu R."/>
            <person name="Comes H.P."/>
            <person name="Ma Y."/>
            <person name="Chen Y."/>
            <person name="Huang G."/>
            <person name="Zhou Y."/>
            <person name="Zheng Z."/>
            <person name="Qiu Y."/>
        </authorList>
    </citation>
    <scope>NUCLEOTIDE SEQUENCE [LARGE SCALE GENOMIC DNA]</scope>
    <source>
        <strain evidence="2">F231</strain>
    </source>
</reference>
<protein>
    <submittedName>
        <fullName evidence="2">Uncharacterized protein</fullName>
    </submittedName>
</protein>
<feature type="compositionally biased region" description="Acidic residues" evidence="1">
    <location>
        <begin position="80"/>
        <end position="90"/>
    </location>
</feature>
<organism evidence="2 3">
    <name type="scientific">Trapa natans</name>
    <name type="common">Water chestnut</name>
    <dbReference type="NCBI Taxonomy" id="22666"/>
    <lineage>
        <taxon>Eukaryota</taxon>
        <taxon>Viridiplantae</taxon>
        <taxon>Streptophyta</taxon>
        <taxon>Embryophyta</taxon>
        <taxon>Tracheophyta</taxon>
        <taxon>Spermatophyta</taxon>
        <taxon>Magnoliopsida</taxon>
        <taxon>eudicotyledons</taxon>
        <taxon>Gunneridae</taxon>
        <taxon>Pentapetalae</taxon>
        <taxon>rosids</taxon>
        <taxon>malvids</taxon>
        <taxon>Myrtales</taxon>
        <taxon>Lythraceae</taxon>
        <taxon>Trapa</taxon>
    </lineage>
</organism>
<evidence type="ECO:0000313" key="3">
    <source>
        <dbReference type="Proteomes" id="UP001346149"/>
    </source>
</evidence>
<dbReference type="AlphaFoldDB" id="A0AAN7R241"/>
<feature type="region of interest" description="Disordered" evidence="1">
    <location>
        <begin position="264"/>
        <end position="283"/>
    </location>
</feature>
<accession>A0AAN7R241</accession>
<gene>
    <name evidence="2" type="ORF">SAY86_010720</name>
</gene>
<feature type="compositionally biased region" description="Polar residues" evidence="1">
    <location>
        <begin position="273"/>
        <end position="283"/>
    </location>
</feature>
<feature type="region of interest" description="Disordered" evidence="1">
    <location>
        <begin position="54"/>
        <end position="91"/>
    </location>
</feature>
<dbReference type="Proteomes" id="UP001346149">
    <property type="component" value="Unassembled WGS sequence"/>
</dbReference>
<evidence type="ECO:0000256" key="1">
    <source>
        <dbReference type="SAM" id="MobiDB-lite"/>
    </source>
</evidence>
<feature type="compositionally biased region" description="Acidic residues" evidence="1">
    <location>
        <begin position="150"/>
        <end position="159"/>
    </location>
</feature>